<dbReference type="Gene3D" id="3.20.20.80">
    <property type="entry name" value="Glycosidases"/>
    <property type="match status" value="1"/>
</dbReference>
<dbReference type="GO" id="GO:0051118">
    <property type="term" value="F:glucan endo-1,3-alpha-glucosidase activity"/>
    <property type="evidence" value="ECO:0007669"/>
    <property type="project" value="InterPro"/>
</dbReference>
<dbReference type="Proteomes" id="UP000799291">
    <property type="component" value="Unassembled WGS sequence"/>
</dbReference>
<reference evidence="1" key="1">
    <citation type="journal article" date="2020" name="Stud. Mycol.">
        <title>101 Dothideomycetes genomes: a test case for predicting lifestyles and emergence of pathogens.</title>
        <authorList>
            <person name="Haridas S."/>
            <person name="Albert R."/>
            <person name="Binder M."/>
            <person name="Bloem J."/>
            <person name="Labutti K."/>
            <person name="Salamov A."/>
            <person name="Andreopoulos B."/>
            <person name="Baker S."/>
            <person name="Barry K."/>
            <person name="Bills G."/>
            <person name="Bluhm B."/>
            <person name="Cannon C."/>
            <person name="Castanera R."/>
            <person name="Culley D."/>
            <person name="Daum C."/>
            <person name="Ezra D."/>
            <person name="Gonzalez J."/>
            <person name="Henrissat B."/>
            <person name="Kuo A."/>
            <person name="Liang C."/>
            <person name="Lipzen A."/>
            <person name="Lutzoni F."/>
            <person name="Magnuson J."/>
            <person name="Mondo S."/>
            <person name="Nolan M."/>
            <person name="Ohm R."/>
            <person name="Pangilinan J."/>
            <person name="Park H.-J."/>
            <person name="Ramirez L."/>
            <person name="Alfaro M."/>
            <person name="Sun H."/>
            <person name="Tritt A."/>
            <person name="Yoshinaga Y."/>
            <person name="Zwiers L.-H."/>
            <person name="Turgeon B."/>
            <person name="Goodwin S."/>
            <person name="Spatafora J."/>
            <person name="Crous P."/>
            <person name="Grigoriev I."/>
        </authorList>
    </citation>
    <scope>NUCLEOTIDE SEQUENCE</scope>
    <source>
        <strain evidence="1">CBS 122367</strain>
    </source>
</reference>
<organism evidence="1 2">
    <name type="scientific">Lentithecium fluviatile CBS 122367</name>
    <dbReference type="NCBI Taxonomy" id="1168545"/>
    <lineage>
        <taxon>Eukaryota</taxon>
        <taxon>Fungi</taxon>
        <taxon>Dikarya</taxon>
        <taxon>Ascomycota</taxon>
        <taxon>Pezizomycotina</taxon>
        <taxon>Dothideomycetes</taxon>
        <taxon>Pleosporomycetidae</taxon>
        <taxon>Pleosporales</taxon>
        <taxon>Massarineae</taxon>
        <taxon>Lentitheciaceae</taxon>
        <taxon>Lentithecium</taxon>
    </lineage>
</organism>
<dbReference type="OrthoDB" id="3257981at2759"/>
<dbReference type="AlphaFoldDB" id="A0A6G1IP69"/>
<proteinExistence type="predicted"/>
<evidence type="ECO:0000313" key="1">
    <source>
        <dbReference type="EMBL" id="KAF2680044.1"/>
    </source>
</evidence>
<accession>A0A6G1IP69</accession>
<keyword evidence="1" id="KW-0378">Hydrolase</keyword>
<dbReference type="EMBL" id="MU005599">
    <property type="protein sequence ID" value="KAF2680044.1"/>
    <property type="molecule type" value="Genomic_DNA"/>
</dbReference>
<evidence type="ECO:0000313" key="2">
    <source>
        <dbReference type="Proteomes" id="UP000799291"/>
    </source>
</evidence>
<protein>
    <submittedName>
        <fullName evidence="1">Glycoside hydrolase family 71 protein</fullName>
    </submittedName>
</protein>
<keyword evidence="2" id="KW-1185">Reference proteome</keyword>
<dbReference type="CDD" id="cd11577">
    <property type="entry name" value="GH71"/>
    <property type="match status" value="1"/>
</dbReference>
<sequence length="401" mass="44022">MIGEINDEHVAKDISDAKALGLDAFAMNIDHLEEWATGTVDRLFTHADSLDFSLFFSFDHNYFTDPSVYTSYIKPYLTKPSYYKHNGKPFLSTFGGEAITDGQWASLKNSLGNILLVPGFFKATPSSTFFADKPNLDGIFNWNAWPTAAAGKVEVPTADDETYMTAAKAANKLFMLGMSPLQFKHMDDGNNWYVRGESNFEVRIEQALQLQPDMIELQTWNDGGESHYMGNLWDEPLTNSPEIHAYVDGYDHTGYQQILPAFIQAWKRGDTTTAGMVPTNDKPVQGAFWYHTLTVGADCSADPLGKPHDIENAEDAVSGVVLVAKGQTGLVAVVNNGDKELGKVELVEGYNRFKVEGLGAGKVQVEVWDGETMVGGGYGLEEVSTSAALCNYNFQVVGFPG</sequence>
<dbReference type="Pfam" id="PF03659">
    <property type="entry name" value="Glyco_hydro_71"/>
    <property type="match status" value="1"/>
</dbReference>
<name>A0A6G1IP69_9PLEO</name>
<dbReference type="InterPro" id="IPR005197">
    <property type="entry name" value="Glyco_hydro_71"/>
</dbReference>
<gene>
    <name evidence="1" type="ORF">K458DRAFT_480088</name>
</gene>